<evidence type="ECO:0000256" key="6">
    <source>
        <dbReference type="ARBA" id="ARBA00023136"/>
    </source>
</evidence>
<evidence type="ECO:0000256" key="8">
    <source>
        <dbReference type="SAM" id="Coils"/>
    </source>
</evidence>
<keyword evidence="6" id="KW-0472">Membrane</keyword>
<feature type="coiled-coil region" evidence="8">
    <location>
        <begin position="347"/>
        <end position="374"/>
    </location>
</feature>
<accession>A0ABY9RBK9</accession>
<evidence type="ECO:0000313" key="10">
    <source>
        <dbReference type="Proteomes" id="UP001180481"/>
    </source>
</evidence>
<evidence type="ECO:0000256" key="1">
    <source>
        <dbReference type="ARBA" id="ARBA00004442"/>
    </source>
</evidence>
<reference evidence="9" key="1">
    <citation type="submission" date="2023-09" db="EMBL/GenBank/DDBJ databases">
        <title>Flavobacterium sp. 20NA77.7 isolated from freshwater.</title>
        <authorList>
            <person name="Le V."/>
            <person name="Ko S.-R."/>
            <person name="Ahn C.-Y."/>
            <person name="Oh H.-M."/>
        </authorList>
    </citation>
    <scope>NUCLEOTIDE SEQUENCE</scope>
    <source>
        <strain evidence="9">20NA77.7</strain>
    </source>
</reference>
<protein>
    <submittedName>
        <fullName evidence="9">TolC family protein</fullName>
    </submittedName>
</protein>
<keyword evidence="8" id="KW-0175">Coiled coil</keyword>
<evidence type="ECO:0000256" key="4">
    <source>
        <dbReference type="ARBA" id="ARBA00022452"/>
    </source>
</evidence>
<evidence type="ECO:0000313" key="9">
    <source>
        <dbReference type="EMBL" id="WMW77710.1"/>
    </source>
</evidence>
<dbReference type="InterPro" id="IPR051906">
    <property type="entry name" value="TolC-like"/>
</dbReference>
<keyword evidence="7" id="KW-0998">Cell outer membrane</keyword>
<evidence type="ECO:0000256" key="5">
    <source>
        <dbReference type="ARBA" id="ARBA00022692"/>
    </source>
</evidence>
<keyword evidence="3" id="KW-0813">Transport</keyword>
<dbReference type="Gene3D" id="1.20.1600.10">
    <property type="entry name" value="Outer membrane efflux proteins (OEP)"/>
    <property type="match status" value="1"/>
</dbReference>
<dbReference type="RefSeq" id="WP_309532047.1">
    <property type="nucleotide sequence ID" value="NZ_CP133721.1"/>
</dbReference>
<keyword evidence="4" id="KW-1134">Transmembrane beta strand</keyword>
<sequence>MRKLTLITCLTISYGLFAQERVNSFAFSLKEAIDYAQKNNYSVVNASKDLEIAKKKKWETTTMGLPQISGSVSYLKTFEFQKQGVAANTFNPAAPADEIIGIAFGTKHNAITSVSLNQLIFDGSYLVGLQSAKTYLKISENAIVKTNQEIKEIVINSYGNVLFAEENISVLNKNKAILEKILSDTKQIYKNGLIEEESVEQLQITLNSLNSALDNVTKQKQIALNMLKLIVGIDLENDLKLTDKLDDLTQQNIDLNLLSQTFEVEKNIDFQIGKNIEQSKLLLVKLEKSKALPSLGAQINFGYNTFSNQFNIMNSSQKWYNFSNVGLGLNVPVFSSFGRTARTQQAKIELEKAKVQVTETAQKLKLQYQKAKSDYEYCIQKYAIAQANLKLAERIEAKQEIKFREGLSTSFDFADAQKQLYTAQQELLQAMLDVINKRAILEKLIN</sequence>
<evidence type="ECO:0000256" key="7">
    <source>
        <dbReference type="ARBA" id="ARBA00023237"/>
    </source>
</evidence>
<comment type="similarity">
    <text evidence="2">Belongs to the outer membrane factor (OMF) (TC 1.B.17) family.</text>
</comment>
<dbReference type="PANTHER" id="PTHR30026:SF20">
    <property type="entry name" value="OUTER MEMBRANE PROTEIN TOLC"/>
    <property type="match status" value="1"/>
</dbReference>
<gene>
    <name evidence="9" type="ORF">RF683_09475</name>
</gene>
<evidence type="ECO:0000256" key="2">
    <source>
        <dbReference type="ARBA" id="ARBA00007613"/>
    </source>
</evidence>
<dbReference type="SUPFAM" id="SSF56954">
    <property type="entry name" value="Outer membrane efflux proteins (OEP)"/>
    <property type="match status" value="1"/>
</dbReference>
<keyword evidence="10" id="KW-1185">Reference proteome</keyword>
<name>A0ABY9RBK9_9FLAO</name>
<dbReference type="InterPro" id="IPR003423">
    <property type="entry name" value="OMP_efflux"/>
</dbReference>
<dbReference type="Proteomes" id="UP001180481">
    <property type="component" value="Chromosome"/>
</dbReference>
<comment type="subcellular location">
    <subcellularLocation>
        <location evidence="1">Cell outer membrane</location>
    </subcellularLocation>
</comment>
<keyword evidence="5" id="KW-0812">Transmembrane</keyword>
<evidence type="ECO:0000256" key="3">
    <source>
        <dbReference type="ARBA" id="ARBA00022448"/>
    </source>
</evidence>
<dbReference type="EMBL" id="CP133721">
    <property type="protein sequence ID" value="WMW77710.1"/>
    <property type="molecule type" value="Genomic_DNA"/>
</dbReference>
<dbReference type="PANTHER" id="PTHR30026">
    <property type="entry name" value="OUTER MEMBRANE PROTEIN TOLC"/>
    <property type="match status" value="1"/>
</dbReference>
<dbReference type="Pfam" id="PF02321">
    <property type="entry name" value="OEP"/>
    <property type="match status" value="1"/>
</dbReference>
<proteinExistence type="inferred from homology"/>
<organism evidence="9 10">
    <name type="scientific">Flavobacterium nakdongensis</name>
    <dbReference type="NCBI Taxonomy" id="3073563"/>
    <lineage>
        <taxon>Bacteria</taxon>
        <taxon>Pseudomonadati</taxon>
        <taxon>Bacteroidota</taxon>
        <taxon>Flavobacteriia</taxon>
        <taxon>Flavobacteriales</taxon>
        <taxon>Flavobacteriaceae</taxon>
        <taxon>Flavobacterium</taxon>
    </lineage>
</organism>